<protein>
    <submittedName>
        <fullName evidence="2">Uncharacterized protein</fullName>
    </submittedName>
</protein>
<reference evidence="2" key="2">
    <citation type="journal article" date="2014" name="ISME J.">
        <title>Microbial stratification in low pH oxic and suboxic macroscopic growths along an acid mine drainage.</title>
        <authorList>
            <person name="Mendez-Garcia C."/>
            <person name="Mesa V."/>
            <person name="Sprenger R.R."/>
            <person name="Richter M."/>
            <person name="Diez M.S."/>
            <person name="Solano J."/>
            <person name="Bargiela R."/>
            <person name="Golyshina O.V."/>
            <person name="Manteca A."/>
            <person name="Ramos J.L."/>
            <person name="Gallego J.R."/>
            <person name="Llorente I."/>
            <person name="Martins Dos Santos V.A."/>
            <person name="Jensen O.N."/>
            <person name="Pelaez A.I."/>
            <person name="Sanchez J."/>
            <person name="Ferrer M."/>
        </authorList>
    </citation>
    <scope>NUCLEOTIDE SEQUENCE</scope>
</reference>
<sequence length="75" mass="8571">QFFALVRAHLRPDGVYVQWVPLYGLSTSLLKAEVRTFLSVFPHVVMLQVSGGRSAPWSADGNRSCREPIRRCRQR</sequence>
<proteinExistence type="predicted"/>
<gene>
    <name evidence="2" type="ORF">B1A_07100</name>
</gene>
<feature type="non-terminal residue" evidence="2">
    <location>
        <position position="1"/>
    </location>
</feature>
<comment type="caution">
    <text evidence="2">The sequence shown here is derived from an EMBL/GenBank/DDBJ whole genome shotgun (WGS) entry which is preliminary data.</text>
</comment>
<feature type="region of interest" description="Disordered" evidence="1">
    <location>
        <begin position="54"/>
        <end position="75"/>
    </location>
</feature>
<accession>T1B7K1</accession>
<reference evidence="2" key="1">
    <citation type="submission" date="2013-08" db="EMBL/GenBank/DDBJ databases">
        <authorList>
            <person name="Mendez C."/>
            <person name="Richter M."/>
            <person name="Ferrer M."/>
            <person name="Sanchez J."/>
        </authorList>
    </citation>
    <scope>NUCLEOTIDE SEQUENCE</scope>
</reference>
<dbReference type="InterPro" id="IPR029063">
    <property type="entry name" value="SAM-dependent_MTases_sf"/>
</dbReference>
<name>T1B7K1_9ZZZZ</name>
<feature type="compositionally biased region" description="Basic and acidic residues" evidence="1">
    <location>
        <begin position="63"/>
        <end position="75"/>
    </location>
</feature>
<evidence type="ECO:0000313" key="2">
    <source>
        <dbReference type="EMBL" id="EQD68926.1"/>
    </source>
</evidence>
<evidence type="ECO:0000256" key="1">
    <source>
        <dbReference type="SAM" id="MobiDB-lite"/>
    </source>
</evidence>
<dbReference type="AlphaFoldDB" id="T1B7K1"/>
<organism evidence="2">
    <name type="scientific">mine drainage metagenome</name>
    <dbReference type="NCBI Taxonomy" id="410659"/>
    <lineage>
        <taxon>unclassified sequences</taxon>
        <taxon>metagenomes</taxon>
        <taxon>ecological metagenomes</taxon>
    </lineage>
</organism>
<dbReference type="SUPFAM" id="SSF53335">
    <property type="entry name" value="S-adenosyl-L-methionine-dependent methyltransferases"/>
    <property type="match status" value="1"/>
</dbReference>
<dbReference type="EMBL" id="AUZX01005127">
    <property type="protein sequence ID" value="EQD68926.1"/>
    <property type="molecule type" value="Genomic_DNA"/>
</dbReference>
<dbReference type="Gene3D" id="3.40.50.150">
    <property type="entry name" value="Vaccinia Virus protein VP39"/>
    <property type="match status" value="1"/>
</dbReference>